<dbReference type="SUPFAM" id="SSF47473">
    <property type="entry name" value="EF-hand"/>
    <property type="match status" value="1"/>
</dbReference>
<dbReference type="VEuPathDB" id="TriTrypDB:LdBPK_221300.1"/>
<dbReference type="InterPro" id="IPR011992">
    <property type="entry name" value="EF-hand-dom_pair"/>
</dbReference>
<keyword evidence="3 6" id="KW-0413">Isomerase</keyword>
<dbReference type="GO" id="GO:0006457">
    <property type="term" value="P:protein folding"/>
    <property type="evidence" value="ECO:0007669"/>
    <property type="project" value="InterPro"/>
</dbReference>
<dbReference type="SUPFAM" id="SSF50891">
    <property type="entry name" value="Cyclophilin-like"/>
    <property type="match status" value="1"/>
</dbReference>
<evidence type="ECO:0000259" key="4">
    <source>
        <dbReference type="PROSITE" id="PS50072"/>
    </source>
</evidence>
<dbReference type="VEuPathDB" id="TriTrypDB:LdCL_220020100"/>
<sequence>MLISTRDAFEKRHITREDGIEVLPRQMITVAALEAGYCLSSPTIGEAVSKTTYPGQMTAYEFTEFCEDNRSSLMSAEDMAKCVVVVAPAHVITRRSLEEIMAKGSSKKDALSDEEVDALFSTLDTENKGAITDKDFMRALYGDLGVRCLAARRKLDALEAKLGLNGAQRCWLTRFLDIAASNRAALYMPYTPVAANPVVYFDITAEGDALGRVSVELFRDVVPRTSENFRSLCTGERGYGQCLLYYKGTPFHRIIPGFVMQGGDILTKDGRSNVSVFGYPFPDESFEGKAGKHLPGTVGMAHSGPNQNGSQFFFNLGRNEQLDRKFVVVGQVLGGWEIVNQVVKLCGSRCGTPVSRAWISDCGQSGGYMAEETQEALQGERAQHVMPGKEVLDLIQPRY</sequence>
<dbReference type="VEuPathDB" id="TriTrypDB:LDHU3_22.1870"/>
<dbReference type="VEuPathDB" id="TriTrypDB:LdCL_220020200"/>
<dbReference type="FunFam" id="2.40.100.10:FF:000049">
    <property type="entry name" value="Peptidyl-prolyl cis-trans isomerase"/>
    <property type="match status" value="1"/>
</dbReference>
<dbReference type="InterPro" id="IPR002130">
    <property type="entry name" value="Cyclophilin-type_PPIase_dom"/>
</dbReference>
<accession>A0A504XI18</accession>
<feature type="domain" description="PPIase cyclophilin-type" evidence="4">
    <location>
        <begin position="200"/>
        <end position="364"/>
    </location>
</feature>
<dbReference type="InterPro" id="IPR002048">
    <property type="entry name" value="EF_hand_dom"/>
</dbReference>
<dbReference type="GO" id="GO:0097014">
    <property type="term" value="C:ciliary plasm"/>
    <property type="evidence" value="ECO:0007669"/>
    <property type="project" value="TreeGrafter"/>
</dbReference>
<dbReference type="Pfam" id="PF00160">
    <property type="entry name" value="Pro_isomerase"/>
    <property type="match status" value="1"/>
</dbReference>
<dbReference type="PRINTS" id="PR00153">
    <property type="entry name" value="CSAPPISMRASE"/>
</dbReference>
<protein>
    <recommendedName>
        <fullName evidence="1">peptidylprolyl isomerase</fullName>
        <ecNumber evidence="1">5.2.1.8</ecNumber>
    </recommendedName>
</protein>
<evidence type="ECO:0000313" key="7">
    <source>
        <dbReference type="Proteomes" id="UP000318447"/>
    </source>
</evidence>
<evidence type="ECO:0000313" key="6">
    <source>
        <dbReference type="EMBL" id="TPP46939.1"/>
    </source>
</evidence>
<reference evidence="7" key="1">
    <citation type="submission" date="2019-02" db="EMBL/GenBank/DDBJ databases">
        <title>FDA dAtabase for Regulatory Grade micrObial Sequences (FDA-ARGOS): Supporting development and validation of Infectious Disease Dx tests.</title>
        <authorList>
            <person name="Duncan R."/>
            <person name="Fisher C."/>
            <person name="Tallon L."/>
            <person name="Sadzewicz L."/>
            <person name="Sengamalay N."/>
            <person name="Ott S."/>
            <person name="Godinez A."/>
            <person name="Nagaraj S."/>
            <person name="Vavikolanu K."/>
            <person name="Nadendla S."/>
            <person name="Aluvathingal J."/>
            <person name="Sichtig H."/>
        </authorList>
    </citation>
    <scope>NUCLEOTIDE SEQUENCE [LARGE SCALE GENOMIC DNA]</scope>
    <source>
        <strain evidence="7">FDAARGOS_361</strain>
    </source>
</reference>
<dbReference type="PANTHER" id="PTHR11071">
    <property type="entry name" value="PEPTIDYL-PROLYL CIS-TRANS ISOMERASE"/>
    <property type="match status" value="1"/>
</dbReference>
<dbReference type="PANTHER" id="PTHR11071:SF480">
    <property type="entry name" value="PEPTIDYL-PROLYL CIS-TRANS ISOMERASE"/>
    <property type="match status" value="1"/>
</dbReference>
<evidence type="ECO:0000256" key="2">
    <source>
        <dbReference type="ARBA" id="ARBA00023110"/>
    </source>
</evidence>
<comment type="caution">
    <text evidence="6">The sequence shown here is derived from an EMBL/GenBank/DDBJ whole genome shotgun (WGS) entry which is preliminary data.</text>
</comment>
<name>A0A504XI18_LEIDO</name>
<dbReference type="GO" id="GO:0016018">
    <property type="term" value="F:cyclosporin A binding"/>
    <property type="evidence" value="ECO:0007669"/>
    <property type="project" value="TreeGrafter"/>
</dbReference>
<dbReference type="GO" id="GO:0005509">
    <property type="term" value="F:calcium ion binding"/>
    <property type="evidence" value="ECO:0007669"/>
    <property type="project" value="InterPro"/>
</dbReference>
<dbReference type="VEuPathDB" id="TriTrypDB:LDHU3_22.1880"/>
<dbReference type="AlphaFoldDB" id="A0A504XI18"/>
<dbReference type="Gene3D" id="2.40.100.10">
    <property type="entry name" value="Cyclophilin-like"/>
    <property type="match status" value="1"/>
</dbReference>
<keyword evidence="2" id="KW-0697">Rotamase</keyword>
<dbReference type="PROSITE" id="PS50222">
    <property type="entry name" value="EF_HAND_2"/>
    <property type="match status" value="1"/>
</dbReference>
<dbReference type="GO" id="GO:0003755">
    <property type="term" value="F:peptidyl-prolyl cis-trans isomerase activity"/>
    <property type="evidence" value="ECO:0007669"/>
    <property type="project" value="UniProtKB-KW"/>
</dbReference>
<dbReference type="Pfam" id="PF13833">
    <property type="entry name" value="EF-hand_8"/>
    <property type="match status" value="1"/>
</dbReference>
<organism evidence="6 7">
    <name type="scientific">Leishmania donovani</name>
    <dbReference type="NCBI Taxonomy" id="5661"/>
    <lineage>
        <taxon>Eukaryota</taxon>
        <taxon>Discoba</taxon>
        <taxon>Euglenozoa</taxon>
        <taxon>Kinetoplastea</taxon>
        <taxon>Metakinetoplastina</taxon>
        <taxon>Trypanosomatida</taxon>
        <taxon>Trypanosomatidae</taxon>
        <taxon>Leishmaniinae</taxon>
        <taxon>Leishmania</taxon>
    </lineage>
</organism>
<evidence type="ECO:0000259" key="5">
    <source>
        <dbReference type="PROSITE" id="PS50222"/>
    </source>
</evidence>
<dbReference type="InterPro" id="IPR020892">
    <property type="entry name" value="Cyclophilin-type_PPIase_CS"/>
</dbReference>
<gene>
    <name evidence="6" type="ORF">CGC21_2045</name>
</gene>
<dbReference type="GO" id="GO:0005634">
    <property type="term" value="C:nucleus"/>
    <property type="evidence" value="ECO:0007669"/>
    <property type="project" value="TreeGrafter"/>
</dbReference>
<proteinExistence type="predicted"/>
<feature type="domain" description="EF-hand" evidence="5">
    <location>
        <begin position="111"/>
        <end position="146"/>
    </location>
</feature>
<dbReference type="PROSITE" id="PS50072">
    <property type="entry name" value="CSA_PPIASE_2"/>
    <property type="match status" value="1"/>
</dbReference>
<evidence type="ECO:0000256" key="3">
    <source>
        <dbReference type="ARBA" id="ARBA00023235"/>
    </source>
</evidence>
<dbReference type="InterPro" id="IPR029000">
    <property type="entry name" value="Cyclophilin-like_dom_sf"/>
</dbReference>
<dbReference type="EC" id="5.2.1.8" evidence="1"/>
<dbReference type="PROSITE" id="PS00170">
    <property type="entry name" value="CSA_PPIASE_1"/>
    <property type="match status" value="1"/>
</dbReference>
<evidence type="ECO:0000256" key="1">
    <source>
        <dbReference type="ARBA" id="ARBA00013194"/>
    </source>
</evidence>
<dbReference type="Proteomes" id="UP000318447">
    <property type="component" value="Unassembled WGS sequence"/>
</dbReference>
<dbReference type="EMBL" id="RHLC01000024">
    <property type="protein sequence ID" value="TPP46939.1"/>
    <property type="molecule type" value="Genomic_DNA"/>
</dbReference>
<dbReference type="VEuPathDB" id="TriTrypDB:LdBPK_221310.1"/>